<proteinExistence type="predicted"/>
<dbReference type="PANTHER" id="PTHR14689:SF0">
    <property type="entry name" value="COILED-COIL DOMAIN-CONTAINING PROTEIN 82"/>
    <property type="match status" value="1"/>
</dbReference>
<feature type="compositionally biased region" description="Acidic residues" evidence="1">
    <location>
        <begin position="462"/>
        <end position="478"/>
    </location>
</feature>
<feature type="compositionally biased region" description="Low complexity" evidence="1">
    <location>
        <begin position="182"/>
        <end position="195"/>
    </location>
</feature>
<feature type="compositionally biased region" description="Polar residues" evidence="1">
    <location>
        <begin position="330"/>
        <end position="342"/>
    </location>
</feature>
<accession>A0A1L7WW46</accession>
<dbReference type="Pfam" id="PF13926">
    <property type="entry name" value="DUF4211"/>
    <property type="match status" value="1"/>
</dbReference>
<dbReference type="OrthoDB" id="21499at2759"/>
<feature type="compositionally biased region" description="Basic and acidic residues" evidence="1">
    <location>
        <begin position="614"/>
        <end position="628"/>
    </location>
</feature>
<feature type="region of interest" description="Disordered" evidence="1">
    <location>
        <begin position="614"/>
        <end position="662"/>
    </location>
</feature>
<gene>
    <name evidence="3" type="ORF">PAC_06875</name>
</gene>
<dbReference type="AlphaFoldDB" id="A0A1L7WW46"/>
<dbReference type="STRING" id="576137.A0A1L7WW46"/>
<dbReference type="Proteomes" id="UP000184330">
    <property type="component" value="Unassembled WGS sequence"/>
</dbReference>
<protein>
    <recommendedName>
        <fullName evidence="2">DUF4211 domain-containing protein</fullName>
    </recommendedName>
</protein>
<feature type="compositionally biased region" description="Basic and acidic residues" evidence="1">
    <location>
        <begin position="395"/>
        <end position="404"/>
    </location>
</feature>
<feature type="region of interest" description="Disordered" evidence="1">
    <location>
        <begin position="1"/>
        <end position="481"/>
    </location>
</feature>
<dbReference type="GO" id="GO:0005634">
    <property type="term" value="C:nucleus"/>
    <property type="evidence" value="ECO:0007669"/>
    <property type="project" value="TreeGrafter"/>
</dbReference>
<reference evidence="3 4" key="1">
    <citation type="submission" date="2016-03" db="EMBL/GenBank/DDBJ databases">
        <authorList>
            <person name="Ploux O."/>
        </authorList>
    </citation>
    <scope>NUCLEOTIDE SEQUENCE [LARGE SCALE GENOMIC DNA]</scope>
    <source>
        <strain evidence="3 4">UAMH 11012</strain>
    </source>
</reference>
<feature type="domain" description="DUF4211" evidence="2">
    <location>
        <begin position="469"/>
        <end position="611"/>
    </location>
</feature>
<sequence>MPPNLQKKAHRKRQTRLTFGPVDRSSSPPTISPARVRYELDGARRTPASSRQDAADPFESGDVLSSSKKDNFSSGGRKKNGTLPFKALPTPVKSSQIQAEGASDNLDVDHDPKSSTTSRQTRSTPKFMSTIGKKKQQSLGFDGAYSSDDSDAEPNITPSKKKQTTRKVMGFVNLVSSSDENTPSTALTKTPTKKTPSGRITRSSDPKSKSRRQKSITLSSSDNDAPIPAPRSRGPRKGQAQRGTNTPTLPRLHTTGKRIVQEDSPDDDPIISSPKRSQKPTYQVKRADDDEDEDDEDIKPTPVRRRARQPFVDEEEDEPIVSPLKRNRSNFKLESSSDSDVSPTKRPRRGNQQNFQSDSDDLPSPSKIPRQSRASESDTPQRTTRQQKGKRKHRTEREKKMELLKRKRNGENIEELTDSGSNSDASEEEDDFEQLEEFDDEEDEELPVRNSAKGKQKKMAEEDVDSDNFVTDDEDEDGNIGIPGYASIPVEFTQQAHKPLKEHFKDVVEWLVHNKLNPHFPKSDDLYLIAFEKVDRECVGLAKSKFASTQWTPEFTRAVYARPILEEFSLQGEEGFDMKSGLPKCFACNHRKHQPSCALMFSGAPYDKKTLEELDQGRGSDDSDKSEEAEASSDNSDSDDDRSVNSNGEELASTSKRYPSGPVCKVNAQQTHILVHWKWNLNQWVLQSLQEEGELTPAKLAEREAMNLKKRTKYANKVVDRWEESGQIKSLWRDYKSQVDTARNLIAQGKGGWK</sequence>
<evidence type="ECO:0000313" key="3">
    <source>
        <dbReference type="EMBL" id="CZR56986.1"/>
    </source>
</evidence>
<evidence type="ECO:0000313" key="4">
    <source>
        <dbReference type="Proteomes" id="UP000184330"/>
    </source>
</evidence>
<feature type="compositionally biased region" description="Polar residues" evidence="1">
    <location>
        <begin position="372"/>
        <end position="384"/>
    </location>
</feature>
<dbReference type="EMBL" id="FJOG01000009">
    <property type="protein sequence ID" value="CZR56986.1"/>
    <property type="molecule type" value="Genomic_DNA"/>
</dbReference>
<keyword evidence="4" id="KW-1185">Reference proteome</keyword>
<organism evidence="3 4">
    <name type="scientific">Phialocephala subalpina</name>
    <dbReference type="NCBI Taxonomy" id="576137"/>
    <lineage>
        <taxon>Eukaryota</taxon>
        <taxon>Fungi</taxon>
        <taxon>Dikarya</taxon>
        <taxon>Ascomycota</taxon>
        <taxon>Pezizomycotina</taxon>
        <taxon>Leotiomycetes</taxon>
        <taxon>Helotiales</taxon>
        <taxon>Mollisiaceae</taxon>
        <taxon>Phialocephala</taxon>
        <taxon>Phialocephala fortinii species complex</taxon>
    </lineage>
</organism>
<dbReference type="InterPro" id="IPR025451">
    <property type="entry name" value="DUF4211"/>
</dbReference>
<feature type="compositionally biased region" description="Basic residues" evidence="1">
    <location>
        <begin position="385"/>
        <end position="394"/>
    </location>
</feature>
<name>A0A1L7WW46_9HELO</name>
<evidence type="ECO:0000259" key="2">
    <source>
        <dbReference type="Pfam" id="PF13926"/>
    </source>
</evidence>
<feature type="compositionally biased region" description="Low complexity" evidence="1">
    <location>
        <begin position="114"/>
        <end position="124"/>
    </location>
</feature>
<feature type="compositionally biased region" description="Acidic residues" evidence="1">
    <location>
        <begin position="629"/>
        <end position="640"/>
    </location>
</feature>
<dbReference type="PANTHER" id="PTHR14689">
    <property type="entry name" value="PHORBOL-ESTER_DAG-TYPE DOMAIN-CONTAINING PROTEIN"/>
    <property type="match status" value="1"/>
</dbReference>
<feature type="compositionally biased region" description="Acidic residues" evidence="1">
    <location>
        <begin position="425"/>
        <end position="445"/>
    </location>
</feature>
<evidence type="ECO:0000256" key="1">
    <source>
        <dbReference type="SAM" id="MobiDB-lite"/>
    </source>
</evidence>